<evidence type="ECO:0000259" key="2">
    <source>
        <dbReference type="Pfam" id="PF13392"/>
    </source>
</evidence>
<keyword evidence="3" id="KW-0255">Endonuclease</keyword>
<feature type="region of interest" description="Disordered" evidence="1">
    <location>
        <begin position="1"/>
        <end position="23"/>
    </location>
</feature>
<protein>
    <submittedName>
        <fullName evidence="3">Putative homing endonuclease</fullName>
    </submittedName>
</protein>
<proteinExistence type="predicted"/>
<dbReference type="SUPFAM" id="SSF54060">
    <property type="entry name" value="His-Me finger endonucleases"/>
    <property type="match status" value="1"/>
</dbReference>
<dbReference type="InterPro" id="IPR003615">
    <property type="entry name" value="HNH_nuc"/>
</dbReference>
<name>A0A6M3LGI6_9ZZZZ</name>
<dbReference type="EMBL" id="MT143093">
    <property type="protein sequence ID" value="QJA92752.1"/>
    <property type="molecule type" value="Genomic_DNA"/>
</dbReference>
<evidence type="ECO:0000256" key="1">
    <source>
        <dbReference type="SAM" id="MobiDB-lite"/>
    </source>
</evidence>
<keyword evidence="3" id="KW-0378">Hydrolase</keyword>
<dbReference type="InterPro" id="IPR044925">
    <property type="entry name" value="His-Me_finger_sf"/>
</dbReference>
<keyword evidence="3" id="KW-0540">Nuclease</keyword>
<dbReference type="Pfam" id="PF13392">
    <property type="entry name" value="HNH_3"/>
    <property type="match status" value="1"/>
</dbReference>
<evidence type="ECO:0000313" key="3">
    <source>
        <dbReference type="EMBL" id="QJA92752.1"/>
    </source>
</evidence>
<dbReference type="Gene3D" id="3.90.75.20">
    <property type="match status" value="1"/>
</dbReference>
<feature type="domain" description="HNH nuclease" evidence="2">
    <location>
        <begin position="45"/>
        <end position="83"/>
    </location>
</feature>
<gene>
    <name evidence="3" type="ORF">MM415B04497_0011</name>
</gene>
<dbReference type="AlphaFoldDB" id="A0A6M3LGI6"/>
<sequence>MPTGIYPRTESHKKKISDALKGNTSCPQREAHYKWKGGISYEFRRKEWVKYHGMLIPEKCEVHHIDGDRTNNSILNLMLVSHGGHTKIHNLLQSRLRGVKVKKGGRR</sequence>
<reference evidence="3" key="1">
    <citation type="submission" date="2020-03" db="EMBL/GenBank/DDBJ databases">
        <title>The deep terrestrial virosphere.</title>
        <authorList>
            <person name="Holmfeldt K."/>
            <person name="Nilsson E."/>
            <person name="Simone D."/>
            <person name="Lopez-Fernandez M."/>
            <person name="Wu X."/>
            <person name="de Brujin I."/>
            <person name="Lundin D."/>
            <person name="Andersson A."/>
            <person name="Bertilsson S."/>
            <person name="Dopson M."/>
        </authorList>
    </citation>
    <scope>NUCLEOTIDE SEQUENCE</scope>
    <source>
        <strain evidence="3">MM415B04497</strain>
    </source>
</reference>
<organism evidence="3">
    <name type="scientific">viral metagenome</name>
    <dbReference type="NCBI Taxonomy" id="1070528"/>
    <lineage>
        <taxon>unclassified sequences</taxon>
        <taxon>metagenomes</taxon>
        <taxon>organismal metagenomes</taxon>
    </lineage>
</organism>
<dbReference type="GO" id="GO:0004519">
    <property type="term" value="F:endonuclease activity"/>
    <property type="evidence" value="ECO:0007669"/>
    <property type="project" value="UniProtKB-KW"/>
</dbReference>
<accession>A0A6M3LGI6</accession>